<dbReference type="AlphaFoldDB" id="A0A1M4YAG4"/>
<name>A0A1M4YAG4_9FIRM</name>
<dbReference type="InterPro" id="IPR018775">
    <property type="entry name" value="RlaP"/>
</dbReference>
<dbReference type="PANTHER" id="PTHR34817">
    <property type="entry name" value="NUCLEOTIDYLTRANSFERASE"/>
    <property type="match status" value="1"/>
</dbReference>
<dbReference type="PANTHER" id="PTHR34817:SF1">
    <property type="entry name" value="NUCLEOTIDYLTRANSFERASE"/>
    <property type="match status" value="1"/>
</dbReference>
<reference evidence="1 2" key="1">
    <citation type="submission" date="2016-11" db="EMBL/GenBank/DDBJ databases">
        <authorList>
            <person name="Jaros S."/>
            <person name="Januszkiewicz K."/>
            <person name="Wedrychowicz H."/>
        </authorList>
    </citation>
    <scope>NUCLEOTIDE SEQUENCE [LARGE SCALE GENOMIC DNA]</scope>
    <source>
        <strain evidence="1 2">DSM 10502</strain>
    </source>
</reference>
<dbReference type="STRING" id="1123243.SAMN02745190_01687"/>
<dbReference type="OrthoDB" id="569183at2"/>
<dbReference type="Proteomes" id="UP000184404">
    <property type="component" value="Unassembled WGS sequence"/>
</dbReference>
<dbReference type="RefSeq" id="WP_072935783.1">
    <property type="nucleotide sequence ID" value="NZ_FQUG01000006.1"/>
</dbReference>
<sequence length="327" mass="38000">MDYKKILETEAYDVLRTEPHLGANICYLTIGGSRAYGTNNENSDVDIRGVFIERPSDIFGSTDYEQYDSNETDTVIYSLRKFIHLCQNCNPNVIEMLGTKEDHILYQNELGKSIRNHAELFLSKRAYYTFAGYATAQLRRLKNALAHDSYPEDEKAEHIRQSLESMMHSCEEQYHLEKGSITFSVDGEEGKKDIYTDVAIRHVSLRRFISVNNAMASMLRNYDKLNHRNSKKDEAHLRKHAMHLIRLYLMGIDILRGSGINTYRGKEQNMLLDIRSGKISLDEVFKMQKDYDEEMKAALKASKLPEYPDTKAIEAFQVEMYKKYLKW</sequence>
<gene>
    <name evidence="1" type="ORF">SAMN02745190_01687</name>
</gene>
<organism evidence="1 2">
    <name type="scientific">Schwartzia succinivorans DSM 10502</name>
    <dbReference type="NCBI Taxonomy" id="1123243"/>
    <lineage>
        <taxon>Bacteria</taxon>
        <taxon>Bacillati</taxon>
        <taxon>Bacillota</taxon>
        <taxon>Negativicutes</taxon>
        <taxon>Selenomonadales</taxon>
        <taxon>Selenomonadaceae</taxon>
        <taxon>Schwartzia</taxon>
    </lineage>
</organism>
<dbReference type="GO" id="GO:0016740">
    <property type="term" value="F:transferase activity"/>
    <property type="evidence" value="ECO:0007669"/>
    <property type="project" value="UniProtKB-KW"/>
</dbReference>
<accession>A0A1M4YAG4</accession>
<evidence type="ECO:0000313" key="1">
    <source>
        <dbReference type="EMBL" id="SHF02787.1"/>
    </source>
</evidence>
<keyword evidence="2" id="KW-1185">Reference proteome</keyword>
<keyword evidence="1" id="KW-0808">Transferase</keyword>
<proteinExistence type="predicted"/>
<evidence type="ECO:0000313" key="2">
    <source>
        <dbReference type="Proteomes" id="UP000184404"/>
    </source>
</evidence>
<dbReference type="EMBL" id="FQUG01000006">
    <property type="protein sequence ID" value="SHF02787.1"/>
    <property type="molecule type" value="Genomic_DNA"/>
</dbReference>
<protein>
    <submittedName>
        <fullName evidence="1">Predicted nucleotidyltransferase</fullName>
    </submittedName>
</protein>
<dbReference type="Pfam" id="PF10127">
    <property type="entry name" value="RlaP"/>
    <property type="match status" value="1"/>
</dbReference>